<dbReference type="AlphaFoldDB" id="A0A2T8I0Z1"/>
<name>A0A2T8I0Z1_9POAL</name>
<evidence type="ECO:0000256" key="1">
    <source>
        <dbReference type="SAM" id="MobiDB-lite"/>
    </source>
</evidence>
<feature type="compositionally biased region" description="Polar residues" evidence="1">
    <location>
        <begin position="51"/>
        <end position="60"/>
    </location>
</feature>
<protein>
    <submittedName>
        <fullName evidence="2">Uncharacterized protein</fullName>
    </submittedName>
</protein>
<feature type="compositionally biased region" description="Basic residues" evidence="1">
    <location>
        <begin position="77"/>
        <end position="88"/>
    </location>
</feature>
<feature type="compositionally biased region" description="Basic and acidic residues" evidence="1">
    <location>
        <begin position="32"/>
        <end position="46"/>
    </location>
</feature>
<reference evidence="2" key="1">
    <citation type="submission" date="2018-04" db="EMBL/GenBank/DDBJ databases">
        <title>WGS assembly of Panicum hallii.</title>
        <authorList>
            <person name="Lovell J."/>
            <person name="Jenkins J."/>
            <person name="Lowry D."/>
            <person name="Mamidi S."/>
            <person name="Sreedasyam A."/>
            <person name="Weng X."/>
            <person name="Barry K."/>
            <person name="Bonette J."/>
            <person name="Campitelli B."/>
            <person name="Daum C."/>
            <person name="Gordon S."/>
            <person name="Gould B."/>
            <person name="Lipzen A."/>
            <person name="Macqueen A."/>
            <person name="Palacio-Mejia J."/>
            <person name="Plott C."/>
            <person name="Shakirov E."/>
            <person name="Shu S."/>
            <person name="Yoshinaga Y."/>
            <person name="Zane M."/>
            <person name="Rokhsar D."/>
            <person name="Grimwood J."/>
            <person name="Schmutz J."/>
            <person name="Juenger T."/>
        </authorList>
    </citation>
    <scope>NUCLEOTIDE SEQUENCE [LARGE SCALE GENOMIC DNA]</scope>
    <source>
        <strain evidence="2">FIL2</strain>
    </source>
</reference>
<feature type="region of interest" description="Disordered" evidence="1">
    <location>
        <begin position="20"/>
        <end position="168"/>
    </location>
</feature>
<feature type="compositionally biased region" description="Gly residues" evidence="1">
    <location>
        <begin position="120"/>
        <end position="133"/>
    </location>
</feature>
<evidence type="ECO:0000313" key="2">
    <source>
        <dbReference type="EMBL" id="PVH31355.1"/>
    </source>
</evidence>
<sequence length="190" mass="20091">MVVGVLTNLSFFHRQKIKKTTYHSSVYQPTRAPRDSTKRGADRPDAKVCAQPNSKATRGQQGVRPCSAAKPLPGRDRARRIRSSRRRQHPPESNSTLSDGGREREVRKIHPPTRPPVTGRGSGKGGDLGGAAATGGPNRASARKAMGSGLGTAAAVNPGASSQPARSSTYAFTRAAAAAERKVMGRREAA</sequence>
<dbReference type="Gramene" id="PVH31355">
    <property type="protein sequence ID" value="PVH31355"/>
    <property type="gene ID" value="PAHAL_9G123100"/>
</dbReference>
<organism evidence="2">
    <name type="scientific">Panicum hallii</name>
    <dbReference type="NCBI Taxonomy" id="206008"/>
    <lineage>
        <taxon>Eukaryota</taxon>
        <taxon>Viridiplantae</taxon>
        <taxon>Streptophyta</taxon>
        <taxon>Embryophyta</taxon>
        <taxon>Tracheophyta</taxon>
        <taxon>Spermatophyta</taxon>
        <taxon>Magnoliopsida</taxon>
        <taxon>Liliopsida</taxon>
        <taxon>Poales</taxon>
        <taxon>Poaceae</taxon>
        <taxon>PACMAD clade</taxon>
        <taxon>Panicoideae</taxon>
        <taxon>Panicodae</taxon>
        <taxon>Paniceae</taxon>
        <taxon>Panicinae</taxon>
        <taxon>Panicum</taxon>
        <taxon>Panicum sect. Panicum</taxon>
    </lineage>
</organism>
<accession>A0A2T8I0Z1</accession>
<gene>
    <name evidence="2" type="ORF">PAHAL_9G123100</name>
</gene>
<dbReference type="EMBL" id="CM008054">
    <property type="protein sequence ID" value="PVH31355.1"/>
    <property type="molecule type" value="Genomic_DNA"/>
</dbReference>
<proteinExistence type="predicted"/>
<dbReference type="Proteomes" id="UP000243499">
    <property type="component" value="Chromosome 9"/>
</dbReference>